<dbReference type="InterPro" id="IPR001610">
    <property type="entry name" value="PAC"/>
</dbReference>
<dbReference type="SMART" id="SM00086">
    <property type="entry name" value="PAC"/>
    <property type="match status" value="1"/>
</dbReference>
<dbReference type="Proteomes" id="UP000536179">
    <property type="component" value="Unassembled WGS sequence"/>
</dbReference>
<dbReference type="SMART" id="SM00091">
    <property type="entry name" value="PAS"/>
    <property type="match status" value="2"/>
</dbReference>
<feature type="domain" description="PAC" evidence="7">
    <location>
        <begin position="196"/>
        <end position="248"/>
    </location>
</feature>
<evidence type="ECO:0000256" key="2">
    <source>
        <dbReference type="ARBA" id="ARBA00012438"/>
    </source>
</evidence>
<dbReference type="InterPro" id="IPR000700">
    <property type="entry name" value="PAS-assoc_C"/>
</dbReference>
<dbReference type="Gene3D" id="3.30.565.10">
    <property type="entry name" value="Histidine kinase-like ATPase, C-terminal domain"/>
    <property type="match status" value="1"/>
</dbReference>
<keyword evidence="9" id="KW-1185">Reference proteome</keyword>
<dbReference type="InterPro" id="IPR005467">
    <property type="entry name" value="His_kinase_dom"/>
</dbReference>
<dbReference type="Pfam" id="PF08447">
    <property type="entry name" value="PAS_3"/>
    <property type="match status" value="1"/>
</dbReference>
<sequence>MLTKTLNWQEITNELSHSVFLILEDGSFFYVNKHACESLKYSREEMSKMKVFDVTPRYENISWKDTWEKFRKLKRVHHESTHRDREGNEFPVLVNVSYNEEAADQPFLIVHTYDLSENQRDRQQLLLAIKSAKVAFWDLDLKSGNVYISPELHNQLGHDTDVEWNVDVWKSGLHPDDYDTAVGCLEDFQSGKSDEYLNVYRLRHTDGEYRWFESRGQFVHDSAGNQIRMVGTQIDITDQKLIEEEVRKMLRRSEAVSKSLARSNRDLEQFAYVASHDLRAPLRGLIHLTNWVREDAADAKVELPDNVLEHLRKMQDQVERMDALLSGLLEYSRVGNRNHMQRSVELLEVLTDAVELADVPPNFEIVLPEKDFSWMTVREPLQRVFQNLIDNAVKHHDRDSGTVKITYTETENELIFSVTDDGPGIESKYHAKVFEIFQKLHQENGDEGSGLGLTIVQKLVQTTGGQIEIHNVSPRGSEFRFTWPKVISFEDLN</sequence>
<dbReference type="NCBIfam" id="TIGR00229">
    <property type="entry name" value="sensory_box"/>
    <property type="match status" value="2"/>
</dbReference>
<dbReference type="EC" id="2.7.13.3" evidence="2"/>
<dbReference type="SMART" id="SM00388">
    <property type="entry name" value="HisKA"/>
    <property type="match status" value="1"/>
</dbReference>
<reference evidence="8 9" key="1">
    <citation type="submission" date="2020-08" db="EMBL/GenBank/DDBJ databases">
        <title>Genomic Encyclopedia of Type Strains, Phase III (KMG-III): the genomes of soil and plant-associated and newly described type strains.</title>
        <authorList>
            <person name="Whitman W."/>
        </authorList>
    </citation>
    <scope>NUCLEOTIDE SEQUENCE [LARGE SCALE GENOMIC DNA]</scope>
    <source>
        <strain evidence="8 9">CECT 8075</strain>
    </source>
</reference>
<dbReference type="SUPFAM" id="SSF55785">
    <property type="entry name" value="PYP-like sensor domain (PAS domain)"/>
    <property type="match status" value="2"/>
</dbReference>
<evidence type="ECO:0000259" key="6">
    <source>
        <dbReference type="PROSITE" id="PS50109"/>
    </source>
</evidence>
<dbReference type="InterPro" id="IPR036890">
    <property type="entry name" value="HATPase_C_sf"/>
</dbReference>
<gene>
    <name evidence="8" type="ORF">FHS27_001435</name>
</gene>
<dbReference type="CDD" id="cd00130">
    <property type="entry name" value="PAS"/>
    <property type="match status" value="2"/>
</dbReference>
<dbReference type="Gene3D" id="1.10.287.130">
    <property type="match status" value="1"/>
</dbReference>
<evidence type="ECO:0000259" key="7">
    <source>
        <dbReference type="PROSITE" id="PS50113"/>
    </source>
</evidence>
<dbReference type="GO" id="GO:0000155">
    <property type="term" value="F:phosphorelay sensor kinase activity"/>
    <property type="evidence" value="ECO:0007669"/>
    <property type="project" value="InterPro"/>
</dbReference>
<dbReference type="PRINTS" id="PR00344">
    <property type="entry name" value="BCTRLSENSOR"/>
</dbReference>
<dbReference type="InterPro" id="IPR052162">
    <property type="entry name" value="Sensor_kinase/Photoreceptor"/>
</dbReference>
<dbReference type="PANTHER" id="PTHR43304">
    <property type="entry name" value="PHYTOCHROME-LIKE PROTEIN CPH1"/>
    <property type="match status" value="1"/>
</dbReference>
<organism evidence="8 9">
    <name type="scientific">Aporhodopirellula rubra</name>
    <dbReference type="NCBI Taxonomy" id="980271"/>
    <lineage>
        <taxon>Bacteria</taxon>
        <taxon>Pseudomonadati</taxon>
        <taxon>Planctomycetota</taxon>
        <taxon>Planctomycetia</taxon>
        <taxon>Pirellulales</taxon>
        <taxon>Pirellulaceae</taxon>
        <taxon>Aporhodopirellula</taxon>
    </lineage>
</organism>
<keyword evidence="3" id="KW-0597">Phosphoprotein</keyword>
<dbReference type="CDD" id="cd00082">
    <property type="entry name" value="HisKA"/>
    <property type="match status" value="1"/>
</dbReference>
<dbReference type="Pfam" id="PF00512">
    <property type="entry name" value="HisKA"/>
    <property type="match status" value="1"/>
</dbReference>
<dbReference type="InterPro" id="IPR004358">
    <property type="entry name" value="Sig_transdc_His_kin-like_C"/>
</dbReference>
<dbReference type="PROSITE" id="PS50113">
    <property type="entry name" value="PAC"/>
    <property type="match status" value="1"/>
</dbReference>
<dbReference type="PROSITE" id="PS50109">
    <property type="entry name" value="HIS_KIN"/>
    <property type="match status" value="1"/>
</dbReference>
<evidence type="ECO:0000256" key="4">
    <source>
        <dbReference type="ARBA" id="ARBA00022679"/>
    </source>
</evidence>
<dbReference type="RefSeq" id="WP_184303451.1">
    <property type="nucleotide sequence ID" value="NZ_JACHXU010000004.1"/>
</dbReference>
<dbReference type="InterPro" id="IPR003594">
    <property type="entry name" value="HATPase_dom"/>
</dbReference>
<evidence type="ECO:0000313" key="9">
    <source>
        <dbReference type="Proteomes" id="UP000536179"/>
    </source>
</evidence>
<evidence type="ECO:0000256" key="1">
    <source>
        <dbReference type="ARBA" id="ARBA00000085"/>
    </source>
</evidence>
<dbReference type="Pfam" id="PF13426">
    <property type="entry name" value="PAS_9"/>
    <property type="match status" value="1"/>
</dbReference>
<dbReference type="Gene3D" id="3.30.450.20">
    <property type="entry name" value="PAS domain"/>
    <property type="match status" value="2"/>
</dbReference>
<dbReference type="PANTHER" id="PTHR43304:SF1">
    <property type="entry name" value="PAC DOMAIN-CONTAINING PROTEIN"/>
    <property type="match status" value="1"/>
</dbReference>
<dbReference type="InterPro" id="IPR036097">
    <property type="entry name" value="HisK_dim/P_sf"/>
</dbReference>
<dbReference type="InterPro" id="IPR003661">
    <property type="entry name" value="HisK_dim/P_dom"/>
</dbReference>
<evidence type="ECO:0000256" key="5">
    <source>
        <dbReference type="ARBA" id="ARBA00022777"/>
    </source>
</evidence>
<evidence type="ECO:0000256" key="3">
    <source>
        <dbReference type="ARBA" id="ARBA00022553"/>
    </source>
</evidence>
<evidence type="ECO:0000313" key="8">
    <source>
        <dbReference type="EMBL" id="MBB3205631.1"/>
    </source>
</evidence>
<dbReference type="InterPro" id="IPR035965">
    <property type="entry name" value="PAS-like_dom_sf"/>
</dbReference>
<comment type="catalytic activity">
    <reaction evidence="1">
        <text>ATP + protein L-histidine = ADP + protein N-phospho-L-histidine.</text>
        <dbReference type="EC" id="2.7.13.3"/>
    </reaction>
</comment>
<dbReference type="AlphaFoldDB" id="A0A7W5DW80"/>
<keyword evidence="4" id="KW-0808">Transferase</keyword>
<dbReference type="InterPro" id="IPR013655">
    <property type="entry name" value="PAS_fold_3"/>
</dbReference>
<dbReference type="InterPro" id="IPR000014">
    <property type="entry name" value="PAS"/>
</dbReference>
<dbReference type="SUPFAM" id="SSF55874">
    <property type="entry name" value="ATPase domain of HSP90 chaperone/DNA topoisomerase II/histidine kinase"/>
    <property type="match status" value="1"/>
</dbReference>
<comment type="caution">
    <text evidence="8">The sequence shown here is derived from an EMBL/GenBank/DDBJ whole genome shotgun (WGS) entry which is preliminary data.</text>
</comment>
<feature type="domain" description="Histidine kinase" evidence="6">
    <location>
        <begin position="273"/>
        <end position="487"/>
    </location>
</feature>
<protein>
    <recommendedName>
        <fullName evidence="2">histidine kinase</fullName>
        <ecNumber evidence="2">2.7.13.3</ecNumber>
    </recommendedName>
</protein>
<dbReference type="EMBL" id="JACHXU010000004">
    <property type="protein sequence ID" value="MBB3205631.1"/>
    <property type="molecule type" value="Genomic_DNA"/>
</dbReference>
<dbReference type="SUPFAM" id="SSF47384">
    <property type="entry name" value="Homodimeric domain of signal transducing histidine kinase"/>
    <property type="match status" value="1"/>
</dbReference>
<keyword evidence="5" id="KW-0418">Kinase</keyword>
<accession>A0A7W5DW80</accession>
<dbReference type="SMART" id="SM00387">
    <property type="entry name" value="HATPase_c"/>
    <property type="match status" value="1"/>
</dbReference>
<proteinExistence type="predicted"/>
<name>A0A7W5DW80_9BACT</name>
<dbReference type="Pfam" id="PF02518">
    <property type="entry name" value="HATPase_c"/>
    <property type="match status" value="1"/>
</dbReference>